<dbReference type="EMBL" id="AUPL01005462">
    <property type="protein sequence ID" value="ESL06857.1"/>
    <property type="molecule type" value="Genomic_DNA"/>
</dbReference>
<dbReference type="InterPro" id="IPR011990">
    <property type="entry name" value="TPR-like_helical_dom_sf"/>
</dbReference>
<sequence length="622" mass="69870">MCLFPRIERKDRRLRQDEVRSFSNASLLSQRKGDMGRTIAMRRGEATWEWTYCAKTKKGAGKSHVAGGVATVPTDGACPLRRVSDEEGACRRLMIANEAIERKRLVRMLQGCLPELNIRFTKNEERGIRLLASRDYGGAYVSFTRALQQNPQSKIARYKRAMCSWHLLLYDECIEDARKGSEVDLDVVSLHCRSLLLRERYAEARQCYDHALHQLVPSMNDPHNVKWQAEAGAISALQQFRHSIKERMWDEALRVRDAAKPLIDGTPLLLLEARALLHVSPNTARLRLLSYVPTIPRPPFANTEMSWEDKEAWRGVDEHYLQAAVLLAQASAYCGSSFLELAAALVQTCLAISPSFGPALLLGHYLVSLEEILSRVTSLFARESYAEAIPLIHEGLLLDKSNRLMCAALYIMRAEAHAHLGRNMNVISDCTAAIGMDSSSAKAFVLRAEAYRQTNQPAEAAIDRLSAVRLNPNLRHILRGDEEQFLPQPELPRTPHSEPGAARRRPKWYDAFTTKHEFPSGPKSAEGQPSRGAEPVPKLGVKQTLYDVLQLPLRATIAEARAQFKKLTLVYHPDRVVTETAEMQQAAVEQFKLINHAHEVLTDPGEKFLYDLSLGHHVSPGL</sequence>
<dbReference type="VEuPathDB" id="TriTrypDB:TRSC58_05462"/>
<feature type="domain" description="J" evidence="2">
    <location>
        <begin position="544"/>
        <end position="614"/>
    </location>
</feature>
<accession>A0A061J0N8</accession>
<dbReference type="SUPFAM" id="SSF48452">
    <property type="entry name" value="TPR-like"/>
    <property type="match status" value="2"/>
</dbReference>
<dbReference type="InterPro" id="IPR052758">
    <property type="entry name" value="SRC_co-chaperone"/>
</dbReference>
<dbReference type="OrthoDB" id="10250354at2759"/>
<protein>
    <recommendedName>
        <fullName evidence="2">J domain-containing protein</fullName>
    </recommendedName>
</protein>
<gene>
    <name evidence="3" type="ORF">TRSC58_05462</name>
</gene>
<keyword evidence="4" id="KW-1185">Reference proteome</keyword>
<reference evidence="3 4" key="1">
    <citation type="submission" date="2013-07" db="EMBL/GenBank/DDBJ databases">
        <authorList>
            <person name="Stoco P.H."/>
            <person name="Wagner G."/>
            <person name="Gerber A."/>
            <person name="Zaha A."/>
            <person name="Thompson C."/>
            <person name="Bartholomeu D.C."/>
            <person name="Luckemeyer D.D."/>
            <person name="Bahia D."/>
            <person name="Loreto E."/>
            <person name="Prestes E.B."/>
            <person name="Lima F.M."/>
            <person name="Rodrigues-Luiz G."/>
            <person name="Vallejo G.A."/>
            <person name="Filho J.F."/>
            <person name="Monteiro K.M."/>
            <person name="Tyler K.M."/>
            <person name="de Almeida L.G."/>
            <person name="Ortiz M.F."/>
            <person name="Siervo M.A."/>
            <person name="de Moraes M.H."/>
            <person name="Cunha O.L."/>
            <person name="Mendonca-Neto R."/>
            <person name="Silva R."/>
            <person name="Teixeira S.M."/>
            <person name="Murta S.M."/>
            <person name="Sincero T.C."/>
            <person name="Mendes T.A."/>
            <person name="Urmenyi T.P."/>
            <person name="Silva V.G."/>
            <person name="da Rocha W.D."/>
            <person name="Andersson B."/>
            <person name="Romanha A.J."/>
            <person name="Steindel M."/>
            <person name="de Vasconcelos A.T."/>
            <person name="Grisard E.C."/>
        </authorList>
    </citation>
    <scope>NUCLEOTIDE SEQUENCE [LARGE SCALE GENOMIC DNA]</scope>
    <source>
        <strain evidence="3 4">SC58</strain>
    </source>
</reference>
<evidence type="ECO:0000313" key="4">
    <source>
        <dbReference type="Proteomes" id="UP000031737"/>
    </source>
</evidence>
<dbReference type="InterPro" id="IPR019734">
    <property type="entry name" value="TPR_rpt"/>
</dbReference>
<dbReference type="PANTHER" id="PTHR44200">
    <property type="entry name" value="DNAJ HOMOLOG SUBFAMILY C MEMBER 7"/>
    <property type="match status" value="1"/>
</dbReference>
<dbReference type="InterPro" id="IPR036869">
    <property type="entry name" value="J_dom_sf"/>
</dbReference>
<feature type="region of interest" description="Disordered" evidence="1">
    <location>
        <begin position="514"/>
        <end position="536"/>
    </location>
</feature>
<proteinExistence type="predicted"/>
<dbReference type="SMART" id="SM00271">
    <property type="entry name" value="DnaJ"/>
    <property type="match status" value="1"/>
</dbReference>
<dbReference type="PRINTS" id="PR00625">
    <property type="entry name" value="JDOMAIN"/>
</dbReference>
<evidence type="ECO:0000313" key="3">
    <source>
        <dbReference type="EMBL" id="ESL06857.1"/>
    </source>
</evidence>
<dbReference type="PROSITE" id="PS50076">
    <property type="entry name" value="DNAJ_2"/>
    <property type="match status" value="1"/>
</dbReference>
<evidence type="ECO:0000259" key="2">
    <source>
        <dbReference type="PROSITE" id="PS50076"/>
    </source>
</evidence>
<comment type="caution">
    <text evidence="3">The sequence shown here is derived from an EMBL/GenBank/DDBJ whole genome shotgun (WGS) entry which is preliminary data.</text>
</comment>
<dbReference type="Proteomes" id="UP000031737">
    <property type="component" value="Unassembled WGS sequence"/>
</dbReference>
<dbReference type="SUPFAM" id="SSF46565">
    <property type="entry name" value="Chaperone J-domain"/>
    <property type="match status" value="1"/>
</dbReference>
<dbReference type="SMART" id="SM00028">
    <property type="entry name" value="TPR"/>
    <property type="match status" value="4"/>
</dbReference>
<dbReference type="InterPro" id="IPR001623">
    <property type="entry name" value="DnaJ_domain"/>
</dbReference>
<dbReference type="Pfam" id="PF00226">
    <property type="entry name" value="DnaJ"/>
    <property type="match status" value="1"/>
</dbReference>
<dbReference type="Gene3D" id="1.10.287.110">
    <property type="entry name" value="DnaJ domain"/>
    <property type="match status" value="1"/>
</dbReference>
<name>A0A061J0N8_TRYRA</name>
<dbReference type="CDD" id="cd06257">
    <property type="entry name" value="DnaJ"/>
    <property type="match status" value="1"/>
</dbReference>
<dbReference type="AlphaFoldDB" id="A0A061J0N8"/>
<organism evidence="3 4">
    <name type="scientific">Trypanosoma rangeli SC58</name>
    <dbReference type="NCBI Taxonomy" id="429131"/>
    <lineage>
        <taxon>Eukaryota</taxon>
        <taxon>Discoba</taxon>
        <taxon>Euglenozoa</taxon>
        <taxon>Kinetoplastea</taxon>
        <taxon>Metakinetoplastina</taxon>
        <taxon>Trypanosomatida</taxon>
        <taxon>Trypanosomatidae</taxon>
        <taxon>Trypanosoma</taxon>
        <taxon>Herpetosoma</taxon>
    </lineage>
</organism>
<dbReference type="Gene3D" id="1.25.40.10">
    <property type="entry name" value="Tetratricopeptide repeat domain"/>
    <property type="match status" value="2"/>
</dbReference>
<evidence type="ECO:0000256" key="1">
    <source>
        <dbReference type="SAM" id="MobiDB-lite"/>
    </source>
</evidence>
<dbReference type="PANTHER" id="PTHR44200:SF1">
    <property type="entry name" value="DNAJ HOMOLOG SUBFAMILY C MEMBER 7"/>
    <property type="match status" value="1"/>
</dbReference>